<dbReference type="InterPro" id="IPR003171">
    <property type="entry name" value="Mehydrof_redctse-like"/>
</dbReference>
<evidence type="ECO:0000256" key="3">
    <source>
        <dbReference type="ARBA" id="ARBA00022630"/>
    </source>
</evidence>
<comment type="pathway">
    <text evidence="2 6">One-carbon metabolism; tetrahydrofolate interconversion.</text>
</comment>
<keyword evidence="5 6" id="KW-0560">Oxidoreductase</keyword>
<dbReference type="GO" id="GO:0006555">
    <property type="term" value="P:methionine metabolic process"/>
    <property type="evidence" value="ECO:0007669"/>
    <property type="project" value="InterPro"/>
</dbReference>
<dbReference type="RefSeq" id="WP_004521068.1">
    <property type="nucleotide sequence ID" value="NZ_ACEO02000017.1"/>
</dbReference>
<evidence type="ECO:0000256" key="6">
    <source>
        <dbReference type="RuleBase" id="RU003862"/>
    </source>
</evidence>
<dbReference type="Pfam" id="PF02219">
    <property type="entry name" value="MTHFR"/>
    <property type="match status" value="1"/>
</dbReference>
<comment type="cofactor">
    <cofactor evidence="1 6">
        <name>FAD</name>
        <dbReference type="ChEBI" id="CHEBI:57692"/>
    </cofactor>
</comment>
<dbReference type="GO" id="GO:0004489">
    <property type="term" value="F:methylenetetrahydrofolate reductase [NAD(P)H] activity"/>
    <property type="evidence" value="ECO:0007669"/>
    <property type="project" value="InterPro"/>
</dbReference>
<dbReference type="InterPro" id="IPR029041">
    <property type="entry name" value="FAD-linked_oxidoreductase-like"/>
</dbReference>
<gene>
    <name evidence="7" type="ORF">NEISUBOT_05562</name>
</gene>
<keyword evidence="3 6" id="KW-0285">Flavoprotein</keyword>
<comment type="caution">
    <text evidence="7">The sequence shown here is derived from an EMBL/GenBank/DDBJ whole genome shotgun (WGS) entry which is preliminary data.</text>
</comment>
<comment type="similarity">
    <text evidence="6">Belongs to the methylenetetrahydrofolate reductase family.</text>
</comment>
<dbReference type="AlphaFoldDB" id="A0A9W5IP01"/>
<evidence type="ECO:0000256" key="4">
    <source>
        <dbReference type="ARBA" id="ARBA00022827"/>
    </source>
</evidence>
<feature type="non-terminal residue" evidence="7">
    <location>
        <position position="1"/>
    </location>
</feature>
<organism evidence="7 8">
    <name type="scientific">Neisseria subflava NJ9703</name>
    <dbReference type="NCBI Taxonomy" id="546268"/>
    <lineage>
        <taxon>Bacteria</taxon>
        <taxon>Pseudomonadati</taxon>
        <taxon>Pseudomonadota</taxon>
        <taxon>Betaproteobacteria</taxon>
        <taxon>Neisseriales</taxon>
        <taxon>Neisseriaceae</taxon>
        <taxon>Neisseria</taxon>
    </lineage>
</organism>
<accession>A0A9W5IP01</accession>
<evidence type="ECO:0000256" key="2">
    <source>
        <dbReference type="ARBA" id="ARBA00004777"/>
    </source>
</evidence>
<dbReference type="EMBL" id="ACEO02000017">
    <property type="protein sequence ID" value="EFC51031.1"/>
    <property type="molecule type" value="Genomic_DNA"/>
</dbReference>
<reference evidence="7 8" key="1">
    <citation type="submission" date="2010-01" db="EMBL/GenBank/DDBJ databases">
        <authorList>
            <person name="Weinstock G."/>
            <person name="Sodergren E."/>
            <person name="Clifton S."/>
            <person name="Fulton L."/>
            <person name="Fulton B."/>
            <person name="Courtney L."/>
            <person name="Fronick C."/>
            <person name="Harrison M."/>
            <person name="Strong C."/>
            <person name="Farmer C."/>
            <person name="Delahaunty K."/>
            <person name="Markovic C."/>
            <person name="Hall O."/>
            <person name="Minx P."/>
            <person name="Tomlinson C."/>
            <person name="Mitreva M."/>
            <person name="Nelson J."/>
            <person name="Hou S."/>
            <person name="Wollam A."/>
            <person name="Pepin K.H."/>
            <person name="Johnson M."/>
            <person name="Bhonagiri V."/>
            <person name="Nash W.E."/>
            <person name="Warren W."/>
            <person name="Chinwalla A."/>
            <person name="Mardis E.R."/>
            <person name="Wilson R.K."/>
        </authorList>
    </citation>
    <scope>NUCLEOTIDE SEQUENCE [LARGE SCALE GENOMIC DNA]</scope>
    <source>
        <strain evidence="7 8">NJ9703</strain>
    </source>
</reference>
<evidence type="ECO:0000313" key="8">
    <source>
        <dbReference type="Proteomes" id="UP000004621"/>
    </source>
</evidence>
<evidence type="ECO:0000256" key="1">
    <source>
        <dbReference type="ARBA" id="ARBA00001974"/>
    </source>
</evidence>
<sequence length="42" mass="4821">ASIAIDMVKVLSREGVKDFHFYTLNRSELTYAICHILGVRPR</sequence>
<keyword evidence="4 6" id="KW-0274">FAD</keyword>
<dbReference type="SUPFAM" id="SSF51730">
    <property type="entry name" value="FAD-linked oxidoreductase"/>
    <property type="match status" value="1"/>
</dbReference>
<evidence type="ECO:0000313" key="7">
    <source>
        <dbReference type="EMBL" id="EFC51031.1"/>
    </source>
</evidence>
<dbReference type="Gene3D" id="3.20.20.220">
    <property type="match status" value="1"/>
</dbReference>
<proteinExistence type="inferred from homology"/>
<dbReference type="Proteomes" id="UP000004621">
    <property type="component" value="Unassembled WGS sequence"/>
</dbReference>
<evidence type="ECO:0000256" key="5">
    <source>
        <dbReference type="ARBA" id="ARBA00023002"/>
    </source>
</evidence>
<name>A0A9W5IP01_NEISU</name>
<protein>
    <recommendedName>
        <fullName evidence="6">Methylenetetrahydrofolate reductase</fullName>
    </recommendedName>
</protein>